<dbReference type="InterPro" id="IPR011990">
    <property type="entry name" value="TPR-like_helical_dom_sf"/>
</dbReference>
<dbReference type="Proteomes" id="UP000266673">
    <property type="component" value="Unassembled WGS sequence"/>
</dbReference>
<name>A0A397W439_9GLOM</name>
<accession>A0A397W439</accession>
<dbReference type="EMBL" id="QKWP01000111">
    <property type="protein sequence ID" value="RIB27073.1"/>
    <property type="molecule type" value="Genomic_DNA"/>
</dbReference>
<gene>
    <name evidence="1" type="ORF">C2G38_2063051</name>
</gene>
<keyword evidence="2" id="KW-1185">Reference proteome</keyword>
<evidence type="ECO:0000313" key="2">
    <source>
        <dbReference type="Proteomes" id="UP000266673"/>
    </source>
</evidence>
<organism evidence="1 2">
    <name type="scientific">Gigaspora rosea</name>
    <dbReference type="NCBI Taxonomy" id="44941"/>
    <lineage>
        <taxon>Eukaryota</taxon>
        <taxon>Fungi</taxon>
        <taxon>Fungi incertae sedis</taxon>
        <taxon>Mucoromycota</taxon>
        <taxon>Glomeromycotina</taxon>
        <taxon>Glomeromycetes</taxon>
        <taxon>Diversisporales</taxon>
        <taxon>Gigasporaceae</taxon>
        <taxon>Gigaspora</taxon>
    </lineage>
</organism>
<dbReference type="SUPFAM" id="SSF48452">
    <property type="entry name" value="TPR-like"/>
    <property type="match status" value="1"/>
</dbReference>
<sequence>MERYKDAIIDLTKFLDIEPNNKFAIRYRGEAYYITGRCVEAIIDLKKKKLLDIEQKTICTKYLGKACHLAKEAIIDLANCLVLNPVMT</sequence>
<evidence type="ECO:0000313" key="1">
    <source>
        <dbReference type="EMBL" id="RIB27073.1"/>
    </source>
</evidence>
<dbReference type="AlphaFoldDB" id="A0A397W439"/>
<proteinExistence type="predicted"/>
<dbReference type="OrthoDB" id="2942533at2759"/>
<comment type="caution">
    <text evidence="1">The sequence shown here is derived from an EMBL/GenBank/DDBJ whole genome shotgun (WGS) entry which is preliminary data.</text>
</comment>
<reference evidence="1 2" key="1">
    <citation type="submission" date="2018-06" db="EMBL/GenBank/DDBJ databases">
        <title>Comparative genomics reveals the genomic features of Rhizophagus irregularis, R. cerebriforme, R. diaphanum and Gigaspora rosea, and their symbiotic lifestyle signature.</title>
        <authorList>
            <person name="Morin E."/>
            <person name="San Clemente H."/>
            <person name="Chen E.C.H."/>
            <person name="De La Providencia I."/>
            <person name="Hainaut M."/>
            <person name="Kuo A."/>
            <person name="Kohler A."/>
            <person name="Murat C."/>
            <person name="Tang N."/>
            <person name="Roy S."/>
            <person name="Loubradou J."/>
            <person name="Henrissat B."/>
            <person name="Grigoriev I.V."/>
            <person name="Corradi N."/>
            <person name="Roux C."/>
            <person name="Martin F.M."/>
        </authorList>
    </citation>
    <scope>NUCLEOTIDE SEQUENCE [LARGE SCALE GENOMIC DNA]</scope>
    <source>
        <strain evidence="1 2">DAOM 194757</strain>
    </source>
</reference>
<protein>
    <submittedName>
        <fullName evidence="1">Uncharacterized protein</fullName>
    </submittedName>
</protein>
<dbReference type="Gene3D" id="1.25.40.10">
    <property type="entry name" value="Tetratricopeptide repeat domain"/>
    <property type="match status" value="1"/>
</dbReference>